<gene>
    <name evidence="18" type="ORF">FC83_GL002361</name>
</gene>
<comment type="caution">
    <text evidence="18">The sequence shown here is derived from an EMBL/GenBank/DDBJ whole genome shotgun (WGS) entry which is preliminary data.</text>
</comment>
<dbReference type="EMBL" id="AZGA01000002">
    <property type="protein sequence ID" value="KRM36489.1"/>
    <property type="molecule type" value="Genomic_DNA"/>
</dbReference>
<keyword evidence="4" id="KW-0645">Protease</keyword>
<dbReference type="InterPro" id="IPR036950">
    <property type="entry name" value="PBP_transglycosylase"/>
</dbReference>
<dbReference type="InterPro" id="IPR001264">
    <property type="entry name" value="Glyco_trans_51"/>
</dbReference>
<dbReference type="GO" id="GO:0071555">
    <property type="term" value="P:cell wall organization"/>
    <property type="evidence" value="ECO:0007669"/>
    <property type="project" value="UniProtKB-KW"/>
</dbReference>
<feature type="domain" description="Glycosyl transferase family 51" evidence="17">
    <location>
        <begin position="63"/>
        <end position="241"/>
    </location>
</feature>
<dbReference type="InterPro" id="IPR001460">
    <property type="entry name" value="PCN-bd_Tpept"/>
</dbReference>
<dbReference type="Proteomes" id="UP000051236">
    <property type="component" value="Unassembled WGS sequence"/>
</dbReference>
<keyword evidence="5" id="KW-0328">Glycosyltransferase</keyword>
<keyword evidence="15" id="KW-0812">Transmembrane</keyword>
<feature type="compositionally biased region" description="Low complexity" evidence="14">
    <location>
        <begin position="764"/>
        <end position="774"/>
    </location>
</feature>
<keyword evidence="7" id="KW-0378">Hydrolase</keyword>
<keyword evidence="11" id="KW-0961">Cell wall biogenesis/degradation</keyword>
<evidence type="ECO:0000259" key="17">
    <source>
        <dbReference type="Pfam" id="PF00912"/>
    </source>
</evidence>
<dbReference type="GO" id="GO:0030288">
    <property type="term" value="C:outer membrane-bounded periplasmic space"/>
    <property type="evidence" value="ECO:0007669"/>
    <property type="project" value="TreeGrafter"/>
</dbReference>
<keyword evidence="3" id="KW-0121">Carboxypeptidase</keyword>
<dbReference type="PANTHER" id="PTHR32282:SF29">
    <property type="entry name" value="PENICILLIN-BINDING PROTEIN 1A"/>
    <property type="match status" value="1"/>
</dbReference>
<evidence type="ECO:0000256" key="9">
    <source>
        <dbReference type="ARBA" id="ARBA00022984"/>
    </source>
</evidence>
<keyword evidence="8" id="KW-0133">Cell shape</keyword>
<keyword evidence="15" id="KW-0472">Membrane</keyword>
<dbReference type="InterPro" id="IPR050396">
    <property type="entry name" value="Glycosyltr_51/Transpeptidase"/>
</dbReference>
<evidence type="ECO:0000256" key="12">
    <source>
        <dbReference type="ARBA" id="ARBA00034000"/>
    </source>
</evidence>
<feature type="compositionally biased region" description="Low complexity" evidence="14">
    <location>
        <begin position="732"/>
        <end position="755"/>
    </location>
</feature>
<organism evidence="18 19">
    <name type="scientific">Agrilactobacillus composti DSM 18527 = JCM 14202</name>
    <dbReference type="NCBI Taxonomy" id="1423734"/>
    <lineage>
        <taxon>Bacteria</taxon>
        <taxon>Bacillati</taxon>
        <taxon>Bacillota</taxon>
        <taxon>Bacilli</taxon>
        <taxon>Lactobacillales</taxon>
        <taxon>Lactobacillaceae</taxon>
        <taxon>Agrilactobacillus</taxon>
    </lineage>
</organism>
<dbReference type="SUPFAM" id="SSF56601">
    <property type="entry name" value="beta-lactamase/transpeptidase-like"/>
    <property type="match status" value="1"/>
</dbReference>
<accession>A0A0R1Y9Q2</accession>
<dbReference type="Gene3D" id="1.10.3810.10">
    <property type="entry name" value="Biosynthetic peptidoglycan transglycosylase-like"/>
    <property type="match status" value="1"/>
</dbReference>
<keyword evidence="19" id="KW-1185">Reference proteome</keyword>
<dbReference type="NCBIfam" id="TIGR02074">
    <property type="entry name" value="PBP_1a_fam"/>
    <property type="match status" value="1"/>
</dbReference>
<dbReference type="SUPFAM" id="SSF53955">
    <property type="entry name" value="Lysozyme-like"/>
    <property type="match status" value="1"/>
</dbReference>
<proteinExistence type="inferred from homology"/>
<dbReference type="GO" id="GO:0008955">
    <property type="term" value="F:peptidoglycan glycosyltransferase activity"/>
    <property type="evidence" value="ECO:0007669"/>
    <property type="project" value="UniProtKB-EC"/>
</dbReference>
<evidence type="ECO:0000256" key="4">
    <source>
        <dbReference type="ARBA" id="ARBA00022670"/>
    </source>
</evidence>
<sequence>MSTKRPDTPKGKPRHIFRKLVIIFLGLVILAEVLFLLVGRNAPNLTQTKLQSGGSSSILDYKGNEVATLGNENRDYTTSNNFSTQMKDAVVSIEDRHFYQEPLGINPVRIIKAGFHNLTNPGSVQGGSTLTQQLVKLSVFSTKKSDQTFKRKIQEAYLTINVERNYSKQQILEFYMNKVYLANGVYGMGTASEYYFGKSPKELTLAQTALIAGMPQAPNTYDPYQHPETAQKRRDAVIDAMLANNKISQNDAITAKQTPLTDGLLAKRDLDQENNNRYVADNYIKEVIDEVKSKGYDPYRDNLKIKTNLHLDVQKQLYNAVNNNTGLFPDNKMQVAATIVEPSTGNVIAQIGGRKQGKILLGLNRATSTQRSNGSTIKPILDYGPAIEYLNWSTYHLLEDTPYTYAGTDISLYDWDHAYDGTITMRKALANSRNIPAVRTLETVGLSRAKSFANNLGISIPADAGLSTGIGADVSTLQVASAYGAFANGGTYQKPIYVSQIKTADGMQHTYQSESKQAMKASTAYMITDMLKDVITSGTGTNAKISGVYQAGKTGTVEYADTEIAKNPALSGTAKDAWFAGYTKNYSMAVWTGYDQPEQSGLSMSEQQIPVYLYRSLMATLAQSSDNSDWTQPSSVVSERILAGSNPPVITNSSVNATLELFVKGHQPTGRVSSNSSTSRTPTIRRSQSQSQTPTEPSESESSQASSSFSRSTPESSTSSSVSENTQRPDTDTSSTPNDNTGGNGTPPINNNGGQTNTGGGNQGNTNQNQNQNP</sequence>
<comment type="catalytic activity">
    <reaction evidence="12">
        <text>Preferential cleavage: (Ac)2-L-Lys-D-Ala-|-D-Ala. Also transpeptidation of peptidyl-alanyl moieties that are N-acyl substituents of D-alanine.</text>
        <dbReference type="EC" id="3.4.16.4"/>
    </reaction>
</comment>
<reference evidence="18 19" key="1">
    <citation type="journal article" date="2015" name="Genome Announc.">
        <title>Expanding the biotechnology potential of lactobacilli through comparative genomics of 213 strains and associated genera.</title>
        <authorList>
            <person name="Sun Z."/>
            <person name="Harris H.M."/>
            <person name="McCann A."/>
            <person name="Guo C."/>
            <person name="Argimon S."/>
            <person name="Zhang W."/>
            <person name="Yang X."/>
            <person name="Jeffery I.B."/>
            <person name="Cooney J.C."/>
            <person name="Kagawa T.F."/>
            <person name="Liu W."/>
            <person name="Song Y."/>
            <person name="Salvetti E."/>
            <person name="Wrobel A."/>
            <person name="Rasinkangas P."/>
            <person name="Parkhill J."/>
            <person name="Rea M.C."/>
            <person name="O'Sullivan O."/>
            <person name="Ritari J."/>
            <person name="Douillard F.P."/>
            <person name="Paul Ross R."/>
            <person name="Yang R."/>
            <person name="Briner A.E."/>
            <person name="Felis G.E."/>
            <person name="de Vos W.M."/>
            <person name="Barrangou R."/>
            <person name="Klaenhammer T.R."/>
            <person name="Caufield P.W."/>
            <person name="Cui Y."/>
            <person name="Zhang H."/>
            <person name="O'Toole P.W."/>
        </authorList>
    </citation>
    <scope>NUCLEOTIDE SEQUENCE [LARGE SCALE GENOMIC DNA]</scope>
    <source>
        <strain evidence="18 19">DSM 18527</strain>
    </source>
</reference>
<feature type="region of interest" description="Disordered" evidence="14">
    <location>
        <begin position="666"/>
        <end position="774"/>
    </location>
</feature>
<dbReference type="GO" id="GO:0008360">
    <property type="term" value="P:regulation of cell shape"/>
    <property type="evidence" value="ECO:0007669"/>
    <property type="project" value="UniProtKB-KW"/>
</dbReference>
<evidence type="ECO:0000256" key="8">
    <source>
        <dbReference type="ARBA" id="ARBA00022960"/>
    </source>
</evidence>
<dbReference type="RefSeq" id="WP_162260632.1">
    <property type="nucleotide sequence ID" value="NZ_AZGA01000002.1"/>
</dbReference>
<evidence type="ECO:0000256" key="11">
    <source>
        <dbReference type="ARBA" id="ARBA00023316"/>
    </source>
</evidence>
<evidence type="ECO:0000256" key="1">
    <source>
        <dbReference type="ARBA" id="ARBA00007090"/>
    </source>
</evidence>
<evidence type="ECO:0000256" key="15">
    <source>
        <dbReference type="SAM" id="Phobius"/>
    </source>
</evidence>
<dbReference type="PANTHER" id="PTHR32282">
    <property type="entry name" value="BINDING PROTEIN TRANSPEPTIDASE, PUTATIVE-RELATED"/>
    <property type="match status" value="1"/>
</dbReference>
<dbReference type="GO" id="GO:0009252">
    <property type="term" value="P:peptidoglycan biosynthetic process"/>
    <property type="evidence" value="ECO:0007669"/>
    <property type="project" value="UniProtKB-KW"/>
</dbReference>
<dbReference type="InterPro" id="IPR023346">
    <property type="entry name" value="Lysozyme-like_dom_sf"/>
</dbReference>
<dbReference type="eggNOG" id="COG0744">
    <property type="taxonomic scope" value="Bacteria"/>
</dbReference>
<dbReference type="GO" id="GO:0006508">
    <property type="term" value="P:proteolysis"/>
    <property type="evidence" value="ECO:0007669"/>
    <property type="project" value="UniProtKB-KW"/>
</dbReference>
<dbReference type="GO" id="GO:0009002">
    <property type="term" value="F:serine-type D-Ala-D-Ala carboxypeptidase activity"/>
    <property type="evidence" value="ECO:0007669"/>
    <property type="project" value="UniProtKB-EC"/>
</dbReference>
<evidence type="ECO:0000256" key="13">
    <source>
        <dbReference type="ARBA" id="ARBA00049902"/>
    </source>
</evidence>
<comment type="similarity">
    <text evidence="2">In the N-terminal section; belongs to the glycosyltransferase 51 family.</text>
</comment>
<comment type="similarity">
    <text evidence="1">In the C-terminal section; belongs to the transpeptidase family.</text>
</comment>
<name>A0A0R1Y9Q2_9LACO</name>
<feature type="transmembrane region" description="Helical" evidence="15">
    <location>
        <begin position="20"/>
        <end position="39"/>
    </location>
</feature>
<keyword evidence="10" id="KW-0511">Multifunctional enzyme</keyword>
<evidence type="ECO:0000313" key="18">
    <source>
        <dbReference type="EMBL" id="KRM36489.1"/>
    </source>
</evidence>
<keyword evidence="15" id="KW-1133">Transmembrane helix</keyword>
<comment type="catalytic activity">
    <reaction evidence="13">
        <text>[GlcNAc-(1-&gt;4)-Mur2Ac(oyl-L-Ala-gamma-D-Glu-L-Lys-D-Ala-D-Ala)](n)-di-trans,octa-cis-undecaprenyl diphosphate + beta-D-GlcNAc-(1-&gt;4)-Mur2Ac(oyl-L-Ala-gamma-D-Glu-L-Lys-D-Ala-D-Ala)-di-trans,octa-cis-undecaprenyl diphosphate = [GlcNAc-(1-&gt;4)-Mur2Ac(oyl-L-Ala-gamma-D-Glu-L-Lys-D-Ala-D-Ala)](n+1)-di-trans,octa-cis-undecaprenyl diphosphate + di-trans,octa-cis-undecaprenyl diphosphate + H(+)</text>
        <dbReference type="Rhea" id="RHEA:23708"/>
        <dbReference type="Rhea" id="RHEA-COMP:9602"/>
        <dbReference type="Rhea" id="RHEA-COMP:9603"/>
        <dbReference type="ChEBI" id="CHEBI:15378"/>
        <dbReference type="ChEBI" id="CHEBI:58405"/>
        <dbReference type="ChEBI" id="CHEBI:60033"/>
        <dbReference type="ChEBI" id="CHEBI:78435"/>
        <dbReference type="EC" id="2.4.99.28"/>
    </reaction>
</comment>
<evidence type="ECO:0000256" key="7">
    <source>
        <dbReference type="ARBA" id="ARBA00022801"/>
    </source>
</evidence>
<feature type="domain" description="Penicillin-binding protein transpeptidase" evidence="16">
    <location>
        <begin position="336"/>
        <end position="605"/>
    </location>
</feature>
<keyword evidence="9" id="KW-0573">Peptidoglycan synthesis</keyword>
<dbReference type="PATRIC" id="fig|1423734.3.peg.2395"/>
<protein>
    <submittedName>
        <fullName evidence="18">Bifunctional glycosyltransferase transpeptidase penicillin-binding protein 1A</fullName>
    </submittedName>
</protein>
<dbReference type="Pfam" id="PF00912">
    <property type="entry name" value="Transgly"/>
    <property type="match status" value="1"/>
</dbReference>
<evidence type="ECO:0000259" key="16">
    <source>
        <dbReference type="Pfam" id="PF00905"/>
    </source>
</evidence>
<dbReference type="GO" id="GO:0008658">
    <property type="term" value="F:penicillin binding"/>
    <property type="evidence" value="ECO:0007669"/>
    <property type="project" value="InterPro"/>
</dbReference>
<evidence type="ECO:0000256" key="3">
    <source>
        <dbReference type="ARBA" id="ARBA00022645"/>
    </source>
</evidence>
<dbReference type="STRING" id="1423734.FC83_GL002361"/>
<feature type="compositionally biased region" description="Low complexity" evidence="14">
    <location>
        <begin position="673"/>
        <end position="723"/>
    </location>
</feature>
<evidence type="ECO:0000256" key="5">
    <source>
        <dbReference type="ARBA" id="ARBA00022676"/>
    </source>
</evidence>
<evidence type="ECO:0000256" key="14">
    <source>
        <dbReference type="SAM" id="MobiDB-lite"/>
    </source>
</evidence>
<dbReference type="FunFam" id="1.10.3810.10:FF:000001">
    <property type="entry name" value="Penicillin-binding protein 1A"/>
    <property type="match status" value="1"/>
</dbReference>
<evidence type="ECO:0000256" key="2">
    <source>
        <dbReference type="ARBA" id="ARBA00007739"/>
    </source>
</evidence>
<dbReference type="AlphaFoldDB" id="A0A0R1Y9Q2"/>
<evidence type="ECO:0000256" key="6">
    <source>
        <dbReference type="ARBA" id="ARBA00022679"/>
    </source>
</evidence>
<dbReference type="Gene3D" id="3.40.710.10">
    <property type="entry name" value="DD-peptidase/beta-lactamase superfamily"/>
    <property type="match status" value="1"/>
</dbReference>
<dbReference type="Pfam" id="PF00905">
    <property type="entry name" value="Transpeptidase"/>
    <property type="match status" value="1"/>
</dbReference>
<keyword evidence="6 18" id="KW-0808">Transferase</keyword>
<dbReference type="InterPro" id="IPR012338">
    <property type="entry name" value="Beta-lactam/transpept-like"/>
</dbReference>
<evidence type="ECO:0000313" key="19">
    <source>
        <dbReference type="Proteomes" id="UP000051236"/>
    </source>
</evidence>
<evidence type="ECO:0000256" key="10">
    <source>
        <dbReference type="ARBA" id="ARBA00023268"/>
    </source>
</evidence>